<proteinExistence type="predicted"/>
<name>A0A9W8LN27_9FUNG</name>
<comment type="caution">
    <text evidence="1">The sequence shown here is derived from an EMBL/GenBank/DDBJ whole genome shotgun (WGS) entry which is preliminary data.</text>
</comment>
<dbReference type="Proteomes" id="UP001140217">
    <property type="component" value="Unassembled WGS sequence"/>
</dbReference>
<accession>A0A9W8LN27</accession>
<sequence length="299" mass="32665">MAAKKRMLGWDGVDAADHETDIQAICSDIIAAIPEVRFLAVILKSPDSVTQELTRRLAVHYSGQLEDLAIAGPVAIPRGRKFKQLKRLGLNYDYISTSRVAPALLRVIDEVVGIPAARQFTLMVPRGFGDDPAVLAVVGRIFEKAHKCETRELVAPDNASPLLVDMVASAPVTHLTLHMASMGVVTDMIRRTSSVTTLSIIRLNTDSAQPDILAPSPDGGHTVEPLNTSITELCLGWYPVEWHPDAVLAAKCLLLAIPSLLRLVASDALIQQLAEFTNARSTCYPYRPNPSPYSRWWLA</sequence>
<evidence type="ECO:0000313" key="1">
    <source>
        <dbReference type="EMBL" id="KAJ2785845.1"/>
    </source>
</evidence>
<gene>
    <name evidence="1" type="ORF">H4R18_000234</name>
</gene>
<dbReference type="EMBL" id="JANBUL010000006">
    <property type="protein sequence ID" value="KAJ2785845.1"/>
    <property type="molecule type" value="Genomic_DNA"/>
</dbReference>
<protein>
    <submittedName>
        <fullName evidence="1">Uncharacterized protein</fullName>
    </submittedName>
</protein>
<organism evidence="1 2">
    <name type="scientific">Coemansia javaensis</name>
    <dbReference type="NCBI Taxonomy" id="2761396"/>
    <lineage>
        <taxon>Eukaryota</taxon>
        <taxon>Fungi</taxon>
        <taxon>Fungi incertae sedis</taxon>
        <taxon>Zoopagomycota</taxon>
        <taxon>Kickxellomycotina</taxon>
        <taxon>Kickxellomycetes</taxon>
        <taxon>Kickxellales</taxon>
        <taxon>Kickxellaceae</taxon>
        <taxon>Coemansia</taxon>
    </lineage>
</organism>
<reference evidence="1" key="1">
    <citation type="submission" date="2022-07" db="EMBL/GenBank/DDBJ databases">
        <title>Phylogenomic reconstructions and comparative analyses of Kickxellomycotina fungi.</title>
        <authorList>
            <person name="Reynolds N.K."/>
            <person name="Stajich J.E."/>
            <person name="Barry K."/>
            <person name="Grigoriev I.V."/>
            <person name="Crous P."/>
            <person name="Smith M.E."/>
        </authorList>
    </citation>
    <scope>NUCLEOTIDE SEQUENCE</scope>
    <source>
        <strain evidence="1">NBRC 105414</strain>
    </source>
</reference>
<dbReference type="AlphaFoldDB" id="A0A9W8LN27"/>
<evidence type="ECO:0000313" key="2">
    <source>
        <dbReference type="Proteomes" id="UP001140217"/>
    </source>
</evidence>
<keyword evidence="2" id="KW-1185">Reference proteome</keyword>